<reference evidence="1" key="2">
    <citation type="journal article" date="2015" name="Data Brief">
        <title>Shoot transcriptome of the giant reed, Arundo donax.</title>
        <authorList>
            <person name="Barrero R.A."/>
            <person name="Guerrero F.D."/>
            <person name="Moolhuijzen P."/>
            <person name="Goolsby J.A."/>
            <person name="Tidwell J."/>
            <person name="Bellgard S.E."/>
            <person name="Bellgard M.I."/>
        </authorList>
    </citation>
    <scope>NUCLEOTIDE SEQUENCE</scope>
    <source>
        <tissue evidence="1">Shoot tissue taken approximately 20 cm above the soil surface</tissue>
    </source>
</reference>
<dbReference type="EMBL" id="GBRH01190488">
    <property type="protein sequence ID" value="JAE07408.1"/>
    <property type="molecule type" value="Transcribed_RNA"/>
</dbReference>
<evidence type="ECO:0000313" key="1">
    <source>
        <dbReference type="EMBL" id="JAE07408.1"/>
    </source>
</evidence>
<proteinExistence type="predicted"/>
<sequence>MSHDNDLRLHGSTNR</sequence>
<protein>
    <submittedName>
        <fullName evidence="1">Uncharacterized protein</fullName>
    </submittedName>
</protein>
<reference evidence="1" key="1">
    <citation type="submission" date="2014-09" db="EMBL/GenBank/DDBJ databases">
        <authorList>
            <person name="Magalhaes I.L.F."/>
            <person name="Oliveira U."/>
            <person name="Santos F.R."/>
            <person name="Vidigal T.H.D.A."/>
            <person name="Brescovit A.D."/>
            <person name="Santos A.J."/>
        </authorList>
    </citation>
    <scope>NUCLEOTIDE SEQUENCE</scope>
    <source>
        <tissue evidence="1">Shoot tissue taken approximately 20 cm above the soil surface</tissue>
    </source>
</reference>
<accession>A0A0A9FGK8</accession>
<organism evidence="1">
    <name type="scientific">Arundo donax</name>
    <name type="common">Giant reed</name>
    <name type="synonym">Donax arundinaceus</name>
    <dbReference type="NCBI Taxonomy" id="35708"/>
    <lineage>
        <taxon>Eukaryota</taxon>
        <taxon>Viridiplantae</taxon>
        <taxon>Streptophyta</taxon>
        <taxon>Embryophyta</taxon>
        <taxon>Tracheophyta</taxon>
        <taxon>Spermatophyta</taxon>
        <taxon>Magnoliopsida</taxon>
        <taxon>Liliopsida</taxon>
        <taxon>Poales</taxon>
        <taxon>Poaceae</taxon>
        <taxon>PACMAD clade</taxon>
        <taxon>Arundinoideae</taxon>
        <taxon>Arundineae</taxon>
        <taxon>Arundo</taxon>
    </lineage>
</organism>
<name>A0A0A9FGK8_ARUDO</name>